<proteinExistence type="predicted"/>
<name>A0ABS4T6T5_9MICC</name>
<feature type="compositionally biased region" description="Basic and acidic residues" evidence="1">
    <location>
        <begin position="35"/>
        <end position="50"/>
    </location>
</feature>
<evidence type="ECO:0000256" key="1">
    <source>
        <dbReference type="SAM" id="MobiDB-lite"/>
    </source>
</evidence>
<accession>A0ABS4T6T5</accession>
<dbReference type="Proteomes" id="UP001519331">
    <property type="component" value="Unassembled WGS sequence"/>
</dbReference>
<dbReference type="RefSeq" id="WP_210051556.1">
    <property type="nucleotide sequence ID" value="NZ_JAGINX010000002.1"/>
</dbReference>
<evidence type="ECO:0000313" key="2">
    <source>
        <dbReference type="EMBL" id="MBP2319598.1"/>
    </source>
</evidence>
<reference evidence="2 3" key="1">
    <citation type="submission" date="2021-03" db="EMBL/GenBank/DDBJ databases">
        <title>Sequencing the genomes of 1000 actinobacteria strains.</title>
        <authorList>
            <person name="Klenk H.-P."/>
        </authorList>
    </citation>
    <scope>NUCLEOTIDE SEQUENCE [LARGE SCALE GENOMIC DNA]</scope>
    <source>
        <strain evidence="2 3">DSM 12544</strain>
    </source>
</reference>
<organism evidence="2 3">
    <name type="scientific">Nesterenkonia lacusekhoensis</name>
    <dbReference type="NCBI Taxonomy" id="150832"/>
    <lineage>
        <taxon>Bacteria</taxon>
        <taxon>Bacillati</taxon>
        <taxon>Actinomycetota</taxon>
        <taxon>Actinomycetes</taxon>
        <taxon>Micrococcales</taxon>
        <taxon>Micrococcaceae</taxon>
        <taxon>Nesterenkonia</taxon>
    </lineage>
</organism>
<keyword evidence="3" id="KW-1185">Reference proteome</keyword>
<protein>
    <recommendedName>
        <fullName evidence="4">HK97 gp10 family phage protein</fullName>
    </recommendedName>
</protein>
<dbReference type="EMBL" id="JAGINX010000002">
    <property type="protein sequence ID" value="MBP2319598.1"/>
    <property type="molecule type" value="Genomic_DNA"/>
</dbReference>
<comment type="caution">
    <text evidence="2">The sequence shown here is derived from an EMBL/GenBank/DDBJ whole genome shotgun (WGS) entry which is preliminary data.</text>
</comment>
<evidence type="ECO:0008006" key="4">
    <source>
        <dbReference type="Google" id="ProtNLM"/>
    </source>
</evidence>
<gene>
    <name evidence="2" type="ORF">JOF45_002681</name>
</gene>
<sequence>MSDLSLHQKVLALRDAKKLVTTMEKELSEELTDEMVRDLADPEKSTDRRVVVHPSSGEKVGQLSLVQPEPKLKPVNESRFVGYLKASHPELVETVTETRPKPNVLDQLSLEETEHGELVDVETGEVVPGLKLVEGRPYLRASFQKGWKEHQIAQEALRGTVPLLEEGEQS</sequence>
<evidence type="ECO:0000313" key="3">
    <source>
        <dbReference type="Proteomes" id="UP001519331"/>
    </source>
</evidence>
<feature type="region of interest" description="Disordered" evidence="1">
    <location>
        <begin position="35"/>
        <end position="55"/>
    </location>
</feature>